<name>A0A6L5YV31_9FIRM</name>
<gene>
    <name evidence="7" type="ORF">FYJ75_11175</name>
</gene>
<keyword evidence="8" id="KW-1185">Reference proteome</keyword>
<dbReference type="PANTHER" id="PTHR21666">
    <property type="entry name" value="PEPTIDASE-RELATED"/>
    <property type="match status" value="1"/>
</dbReference>
<reference evidence="7 8" key="1">
    <citation type="submission" date="2019-08" db="EMBL/GenBank/DDBJ databases">
        <title>In-depth cultivation of the pig gut microbiome towards novel bacterial diversity and tailored functional studies.</title>
        <authorList>
            <person name="Wylensek D."/>
            <person name="Hitch T.C.A."/>
            <person name="Clavel T."/>
        </authorList>
    </citation>
    <scope>NUCLEOTIDE SEQUENCE [LARGE SCALE GENOMIC DNA]</scope>
    <source>
        <strain evidence="7 8">MUC/MUC-530-WT-4D</strain>
    </source>
</reference>
<keyword evidence="2" id="KW-0175">Coiled coil</keyword>
<evidence type="ECO:0000256" key="3">
    <source>
        <dbReference type="SAM" id="MobiDB-lite"/>
    </source>
</evidence>
<dbReference type="InterPro" id="IPR057309">
    <property type="entry name" value="PcsB_CC"/>
</dbReference>
<feature type="region of interest" description="Disordered" evidence="3">
    <location>
        <begin position="255"/>
        <end position="342"/>
    </location>
</feature>
<evidence type="ECO:0000256" key="4">
    <source>
        <dbReference type="SAM" id="SignalP"/>
    </source>
</evidence>
<comment type="caution">
    <text evidence="7">The sequence shown here is derived from an EMBL/GenBank/DDBJ whole genome shotgun (WGS) entry which is preliminary data.</text>
</comment>
<evidence type="ECO:0000259" key="6">
    <source>
        <dbReference type="Pfam" id="PF24568"/>
    </source>
</evidence>
<dbReference type="PANTHER" id="PTHR21666:SF270">
    <property type="entry name" value="MUREIN HYDROLASE ACTIVATOR ENVC"/>
    <property type="match status" value="1"/>
</dbReference>
<keyword evidence="1 4" id="KW-0732">Signal</keyword>
<dbReference type="Pfam" id="PF24568">
    <property type="entry name" value="CC_PcsB"/>
    <property type="match status" value="1"/>
</dbReference>
<dbReference type="AlphaFoldDB" id="A0A6L5YV31"/>
<evidence type="ECO:0000256" key="1">
    <source>
        <dbReference type="ARBA" id="ARBA00022729"/>
    </source>
</evidence>
<evidence type="ECO:0000313" key="7">
    <source>
        <dbReference type="EMBL" id="MST75571.1"/>
    </source>
</evidence>
<dbReference type="EMBL" id="VUNI01000021">
    <property type="protein sequence ID" value="MST75571.1"/>
    <property type="molecule type" value="Genomic_DNA"/>
</dbReference>
<proteinExistence type="predicted"/>
<feature type="chain" id="PRO_5026657944" evidence="4">
    <location>
        <begin position="27"/>
        <end position="469"/>
    </location>
</feature>
<protein>
    <submittedName>
        <fullName evidence="7">Peptidoglycan DD-metalloendopeptidase family protein</fullName>
    </submittedName>
</protein>
<organism evidence="7 8">
    <name type="scientific">Roseburia porci</name>
    <dbReference type="NCBI Taxonomy" id="2605790"/>
    <lineage>
        <taxon>Bacteria</taxon>
        <taxon>Bacillati</taxon>
        <taxon>Bacillota</taxon>
        <taxon>Clostridia</taxon>
        <taxon>Lachnospirales</taxon>
        <taxon>Lachnospiraceae</taxon>
        <taxon>Roseburia</taxon>
    </lineage>
</organism>
<dbReference type="Gene3D" id="6.10.250.3150">
    <property type="match status" value="1"/>
</dbReference>
<dbReference type="CDD" id="cd12797">
    <property type="entry name" value="M23_peptidase"/>
    <property type="match status" value="1"/>
</dbReference>
<dbReference type="Proteomes" id="UP000474024">
    <property type="component" value="Unassembled WGS sequence"/>
</dbReference>
<feature type="domain" description="M23ase beta-sheet core" evidence="5">
    <location>
        <begin position="370"/>
        <end position="464"/>
    </location>
</feature>
<dbReference type="InterPro" id="IPR050570">
    <property type="entry name" value="Cell_wall_metabolism_enzyme"/>
</dbReference>
<feature type="compositionally biased region" description="Basic and acidic residues" evidence="3">
    <location>
        <begin position="258"/>
        <end position="267"/>
    </location>
</feature>
<dbReference type="GO" id="GO:0004222">
    <property type="term" value="F:metalloendopeptidase activity"/>
    <property type="evidence" value="ECO:0007669"/>
    <property type="project" value="TreeGrafter"/>
</dbReference>
<feature type="domain" description="Peptidoglycan hydrolase PcsB coiled-coil" evidence="6">
    <location>
        <begin position="105"/>
        <end position="173"/>
    </location>
</feature>
<dbReference type="RefSeq" id="WP_154430540.1">
    <property type="nucleotide sequence ID" value="NZ_VUNI01000021.1"/>
</dbReference>
<feature type="coiled-coil region" evidence="2">
    <location>
        <begin position="32"/>
        <end position="94"/>
    </location>
</feature>
<dbReference type="InterPro" id="IPR016047">
    <property type="entry name" value="M23ase_b-sheet_dom"/>
</dbReference>
<accession>A0A6L5YV31</accession>
<dbReference type="SUPFAM" id="SSF51261">
    <property type="entry name" value="Duplicated hybrid motif"/>
    <property type="match status" value="1"/>
</dbReference>
<evidence type="ECO:0000259" key="5">
    <source>
        <dbReference type="Pfam" id="PF01551"/>
    </source>
</evidence>
<feature type="signal peptide" evidence="4">
    <location>
        <begin position="1"/>
        <end position="26"/>
    </location>
</feature>
<sequence length="469" mass="49813">MNKMKYIRRILSVMLASVLTGTMVFSAYGESLSEAKDKKAKLEQSLAQAEALIDELSSSQDAAEDKITELNKQLSDISDQITTLQNQLADKNQQILVSQDAVNAARETVNAQYAEMKKRIQFMYENGQTTVLEMMLTSGSLADFVNIAEYFSKVTAYDRDKLTEYENSVAELSNAEETLEKEYEELQAMKEEVEQDQEAVASMLSRKESELASISGNLDEAEQLAQSYEAEVQAQNEVLAAIQAAEAERLAQEAAEVAARKEEEEKQAQQAADAGNASDGGTTENESGTENTANNSGSGNNSSSSAENNNASSNNNSGNTSGGSSSSSTSGSGSSSTAPTGAFVWPVPASRVISSDYGYREVPIAGAGANHNGIDIAAPYGSSVLAAADGKVITSRLSTTAGNMIIIDHGGGVYSVYMHNSARLVSVGDRVTAGQTIAQVGSTGLSTGNHLHFGVSVNGVYVNPWNYLR</sequence>
<dbReference type="Pfam" id="PF01551">
    <property type="entry name" value="Peptidase_M23"/>
    <property type="match status" value="1"/>
</dbReference>
<evidence type="ECO:0000313" key="8">
    <source>
        <dbReference type="Proteomes" id="UP000474024"/>
    </source>
</evidence>
<feature type="compositionally biased region" description="Low complexity" evidence="3">
    <location>
        <begin position="279"/>
        <end position="338"/>
    </location>
</feature>
<evidence type="ECO:0000256" key="2">
    <source>
        <dbReference type="SAM" id="Coils"/>
    </source>
</evidence>
<dbReference type="InterPro" id="IPR011055">
    <property type="entry name" value="Dup_hybrid_motif"/>
</dbReference>
<dbReference type="Gene3D" id="2.70.70.10">
    <property type="entry name" value="Glucose Permease (Domain IIA)"/>
    <property type="match status" value="1"/>
</dbReference>